<dbReference type="PROSITE" id="PS01031">
    <property type="entry name" value="SHSP"/>
    <property type="match status" value="1"/>
</dbReference>
<dbReference type="SUPFAM" id="SSF49764">
    <property type="entry name" value="HSP20-like chaperones"/>
    <property type="match status" value="1"/>
</dbReference>
<dbReference type="Gene3D" id="2.60.40.790">
    <property type="match status" value="1"/>
</dbReference>
<feature type="region of interest" description="Disordered" evidence="3">
    <location>
        <begin position="98"/>
        <end position="128"/>
    </location>
</feature>
<accession>A0A6V8NTK2</accession>
<organism evidence="5 9">
    <name type="scientific">Candidatus Hakubella thermalkaliphila</name>
    <dbReference type="NCBI Taxonomy" id="2754717"/>
    <lineage>
        <taxon>Bacteria</taxon>
        <taxon>Bacillati</taxon>
        <taxon>Actinomycetota</taxon>
        <taxon>Actinomycetota incertae sedis</taxon>
        <taxon>Candidatus Hakubellales</taxon>
        <taxon>Candidatus Hakubellaceae</taxon>
        <taxon>Candidatus Hakubella</taxon>
    </lineage>
</organism>
<dbReference type="EMBL" id="BLSC01000012">
    <property type="protein sequence ID" value="GFP36611.1"/>
    <property type="molecule type" value="Genomic_DNA"/>
</dbReference>
<evidence type="ECO:0000313" key="5">
    <source>
        <dbReference type="EMBL" id="GFP22734.1"/>
    </source>
</evidence>
<dbReference type="CDD" id="cd06464">
    <property type="entry name" value="ACD_sHsps-like"/>
    <property type="match status" value="1"/>
</dbReference>
<evidence type="ECO:0000313" key="8">
    <source>
        <dbReference type="Proteomes" id="UP000561271"/>
    </source>
</evidence>
<evidence type="ECO:0000256" key="3">
    <source>
        <dbReference type="SAM" id="MobiDB-lite"/>
    </source>
</evidence>
<evidence type="ECO:0000313" key="7">
    <source>
        <dbReference type="EMBL" id="GFP36611.1"/>
    </source>
</evidence>
<comment type="caution">
    <text evidence="5">The sequence shown here is derived from an EMBL/GenBank/DDBJ whole genome shotgun (WGS) entry which is preliminary data.</text>
</comment>
<feature type="domain" description="SHSP" evidence="4">
    <location>
        <begin position="119"/>
        <end position="201"/>
    </location>
</feature>
<dbReference type="EMBL" id="BLRW01000013">
    <property type="protein sequence ID" value="GFP22734.1"/>
    <property type="molecule type" value="Genomic_DNA"/>
</dbReference>
<reference evidence="8 9" key="1">
    <citation type="journal article" date="2020" name="Front. Microbiol.">
        <title>Single-cell genomics of novel Actinobacteria with the Wood-Ljungdahl pathway discovered in a serpentinizing system.</title>
        <authorList>
            <person name="Merino N."/>
            <person name="Kawai M."/>
            <person name="Boyd E.S."/>
            <person name="Colman D.R."/>
            <person name="McGlynn S.E."/>
            <person name="Nealson K.H."/>
            <person name="Kurokawa K."/>
            <person name="Hongoh Y."/>
        </authorList>
    </citation>
    <scope>NUCLEOTIDE SEQUENCE [LARGE SCALE GENOMIC DNA]</scope>
    <source>
        <strain evidence="5 9">S09_30</strain>
        <strain evidence="6 10">S34</strain>
        <strain evidence="7 8">S44</strain>
    </source>
</reference>
<name>A0A6V8NTK2_9ACTN</name>
<comment type="similarity">
    <text evidence="1">Belongs to the small heat shock protein (HSP20) family.</text>
</comment>
<dbReference type="Proteomes" id="UP000588083">
    <property type="component" value="Unassembled WGS sequence"/>
</dbReference>
<evidence type="ECO:0000256" key="1">
    <source>
        <dbReference type="PROSITE-ProRule" id="PRU00285"/>
    </source>
</evidence>
<keyword evidence="10" id="KW-1185">Reference proteome</keyword>
<dbReference type="EMBL" id="BLRZ01000085">
    <property type="protein sequence ID" value="GFP30641.1"/>
    <property type="molecule type" value="Genomic_DNA"/>
</dbReference>
<protein>
    <submittedName>
        <fullName evidence="5">HSP20 family protein</fullName>
    </submittedName>
</protein>
<feature type="coiled-coil region" evidence="2">
    <location>
        <begin position="9"/>
        <end position="39"/>
    </location>
</feature>
<dbReference type="AlphaFoldDB" id="A0A6V8NTK2"/>
<evidence type="ECO:0000313" key="10">
    <source>
        <dbReference type="Proteomes" id="UP000588083"/>
    </source>
</evidence>
<dbReference type="Proteomes" id="UP000585609">
    <property type="component" value="Unassembled WGS sequence"/>
</dbReference>
<dbReference type="InterPro" id="IPR008978">
    <property type="entry name" value="HSP20-like_chaperone"/>
</dbReference>
<evidence type="ECO:0000259" key="4">
    <source>
        <dbReference type="PROSITE" id="PS01031"/>
    </source>
</evidence>
<evidence type="ECO:0000313" key="6">
    <source>
        <dbReference type="EMBL" id="GFP30641.1"/>
    </source>
</evidence>
<sequence>MKGSGKKKEVNQEKKIRELEEKIKKLEEAKVKKEESEGIAGGVLKGIGNVIPGLGGLIKGLEKSPAFKERLKKIDEEVERKLKEEPLKKVGEEGSLHIRREFGVRPPAKGRTAVRKETPPSAPQERPVDVFDEKDHIKIIAEIPGVDENDIKVDLQDDTLVISIDISDRKYHQELKLPCEPKGMLEKTYRNGILEVKIKKE</sequence>
<dbReference type="Proteomes" id="UP000561271">
    <property type="component" value="Unassembled WGS sequence"/>
</dbReference>
<evidence type="ECO:0000256" key="2">
    <source>
        <dbReference type="SAM" id="Coils"/>
    </source>
</evidence>
<keyword evidence="2" id="KW-0175">Coiled coil</keyword>
<dbReference type="InterPro" id="IPR002068">
    <property type="entry name" value="A-crystallin/Hsp20_dom"/>
</dbReference>
<gene>
    <name evidence="5" type="ORF">HKBW3S09_00202</name>
    <name evidence="6" type="ORF">HKBW3S34_01561</name>
    <name evidence="7" type="ORF">HKBW3S44_00292</name>
</gene>
<proteinExistence type="inferred from homology"/>
<evidence type="ECO:0000313" key="9">
    <source>
        <dbReference type="Proteomes" id="UP000585609"/>
    </source>
</evidence>